<protein>
    <recommendedName>
        <fullName evidence="1">F-box domain-containing protein</fullName>
    </recommendedName>
</protein>
<dbReference type="AlphaFoldDB" id="A0AAD6XG73"/>
<sequence>MPIHDFPPEILVHIFELGKACPLGDIGGSALLLPVSQVCATWRSISHRYPSLWNDVHLSSLSSPQKAHNLLARYDGPTLSVTLDDREVPPNTIAWWNVLNLAVTAQAPRLCELRFIGSTDSLPLFYRACWPSFPSLRSLEMVDSDSFPFSPQRQERNIDAPNLVTLSLTRTMPRGNVNYPCLRELRLTHCGFYDPSDQPDGLVEPLPFDLERLSITASPVPSWLRRDPETRLLSMDSRLTSLALCNLNQSQTAPGWLRYFLHIVRMPCLQRLEAAGLTGCIRREFIQALARRPGYPQLQVLTLRAISLPRIESGNSDPLFAVRSVVRIHLVDVDPKPLVRVLERDRAVCPNVTQLLLTGGAVLRLSSRAAV</sequence>
<dbReference type="Gene3D" id="3.80.10.10">
    <property type="entry name" value="Ribonuclease Inhibitor"/>
    <property type="match status" value="1"/>
</dbReference>
<dbReference type="Pfam" id="PF12937">
    <property type="entry name" value="F-box-like"/>
    <property type="match status" value="1"/>
</dbReference>
<name>A0AAD6XG73_9AGAR</name>
<organism evidence="2 3">
    <name type="scientific">Mycena belliarum</name>
    <dbReference type="NCBI Taxonomy" id="1033014"/>
    <lineage>
        <taxon>Eukaryota</taxon>
        <taxon>Fungi</taxon>
        <taxon>Dikarya</taxon>
        <taxon>Basidiomycota</taxon>
        <taxon>Agaricomycotina</taxon>
        <taxon>Agaricomycetes</taxon>
        <taxon>Agaricomycetidae</taxon>
        <taxon>Agaricales</taxon>
        <taxon>Marasmiineae</taxon>
        <taxon>Mycenaceae</taxon>
        <taxon>Mycena</taxon>
    </lineage>
</organism>
<proteinExistence type="predicted"/>
<dbReference type="InterPro" id="IPR032675">
    <property type="entry name" value="LRR_dom_sf"/>
</dbReference>
<dbReference type="EMBL" id="JARJCN010000078">
    <property type="protein sequence ID" value="KAJ7076745.1"/>
    <property type="molecule type" value="Genomic_DNA"/>
</dbReference>
<dbReference type="Gene3D" id="1.20.1280.50">
    <property type="match status" value="1"/>
</dbReference>
<dbReference type="Proteomes" id="UP001222325">
    <property type="component" value="Unassembled WGS sequence"/>
</dbReference>
<evidence type="ECO:0000313" key="2">
    <source>
        <dbReference type="EMBL" id="KAJ7076745.1"/>
    </source>
</evidence>
<dbReference type="InterPro" id="IPR001810">
    <property type="entry name" value="F-box_dom"/>
</dbReference>
<dbReference type="SUPFAM" id="SSF52047">
    <property type="entry name" value="RNI-like"/>
    <property type="match status" value="1"/>
</dbReference>
<accession>A0AAD6XG73</accession>
<dbReference type="PANTHER" id="PTHR38926:SF5">
    <property type="entry name" value="F-BOX AND LEUCINE-RICH REPEAT PROTEIN 6"/>
    <property type="match status" value="1"/>
</dbReference>
<gene>
    <name evidence="2" type="ORF">B0H15DRAFT_577013</name>
</gene>
<reference evidence="2" key="1">
    <citation type="submission" date="2023-03" db="EMBL/GenBank/DDBJ databases">
        <title>Massive genome expansion in bonnet fungi (Mycena s.s.) driven by repeated elements and novel gene families across ecological guilds.</title>
        <authorList>
            <consortium name="Lawrence Berkeley National Laboratory"/>
            <person name="Harder C.B."/>
            <person name="Miyauchi S."/>
            <person name="Viragh M."/>
            <person name="Kuo A."/>
            <person name="Thoen E."/>
            <person name="Andreopoulos B."/>
            <person name="Lu D."/>
            <person name="Skrede I."/>
            <person name="Drula E."/>
            <person name="Henrissat B."/>
            <person name="Morin E."/>
            <person name="Kohler A."/>
            <person name="Barry K."/>
            <person name="LaButti K."/>
            <person name="Morin E."/>
            <person name="Salamov A."/>
            <person name="Lipzen A."/>
            <person name="Mereny Z."/>
            <person name="Hegedus B."/>
            <person name="Baldrian P."/>
            <person name="Stursova M."/>
            <person name="Weitz H."/>
            <person name="Taylor A."/>
            <person name="Grigoriev I.V."/>
            <person name="Nagy L.G."/>
            <person name="Martin F."/>
            <person name="Kauserud H."/>
        </authorList>
    </citation>
    <scope>NUCLEOTIDE SEQUENCE</scope>
    <source>
        <strain evidence="2">CBHHK173m</strain>
    </source>
</reference>
<comment type="caution">
    <text evidence="2">The sequence shown here is derived from an EMBL/GenBank/DDBJ whole genome shotgun (WGS) entry which is preliminary data.</text>
</comment>
<feature type="domain" description="F-box" evidence="1">
    <location>
        <begin position="5"/>
        <end position="58"/>
    </location>
</feature>
<dbReference type="PANTHER" id="PTHR38926">
    <property type="entry name" value="F-BOX DOMAIN CONTAINING PROTEIN, EXPRESSED"/>
    <property type="match status" value="1"/>
</dbReference>
<keyword evidence="3" id="KW-1185">Reference proteome</keyword>
<evidence type="ECO:0000313" key="3">
    <source>
        <dbReference type="Proteomes" id="UP001222325"/>
    </source>
</evidence>
<evidence type="ECO:0000259" key="1">
    <source>
        <dbReference type="Pfam" id="PF12937"/>
    </source>
</evidence>